<comment type="similarity">
    <text evidence="1 3">Belongs to the GcvH family.</text>
</comment>
<dbReference type="InterPro" id="IPR017453">
    <property type="entry name" value="GCV_H_sub"/>
</dbReference>
<dbReference type="Gene3D" id="2.40.50.100">
    <property type="match status" value="1"/>
</dbReference>
<dbReference type="InterPro" id="IPR000089">
    <property type="entry name" value="Biotin_lipoyl"/>
</dbReference>
<comment type="cofactor">
    <cofactor evidence="3">
        <name>(R)-lipoate</name>
        <dbReference type="ChEBI" id="CHEBI:83088"/>
    </cofactor>
    <text evidence="3">Binds 1 lipoyl cofactor covalently.</text>
</comment>
<evidence type="ECO:0000313" key="6">
    <source>
        <dbReference type="EMBL" id="EES53026.1"/>
    </source>
</evidence>
<dbReference type="NCBIfam" id="TIGR00527">
    <property type="entry name" value="gcvH"/>
    <property type="match status" value="1"/>
</dbReference>
<evidence type="ECO:0000259" key="5">
    <source>
        <dbReference type="PROSITE" id="PS50968"/>
    </source>
</evidence>
<proteinExistence type="inferred from homology"/>
<comment type="function">
    <text evidence="3">The glycine cleavage system catalyzes the degradation of glycine. The H protein shuttles the methylamine group of glycine from the P protein to the T protein.</text>
</comment>
<dbReference type="GO" id="GO:0005960">
    <property type="term" value="C:glycine cleavage complex"/>
    <property type="evidence" value="ECO:0007669"/>
    <property type="project" value="InterPro"/>
</dbReference>
<dbReference type="HAMAP" id="MF_00272">
    <property type="entry name" value="GcvH"/>
    <property type="match status" value="1"/>
</dbReference>
<evidence type="ECO:0000256" key="3">
    <source>
        <dbReference type="HAMAP-Rule" id="MF_00272"/>
    </source>
</evidence>
<name>C6HWQ0_9BACT</name>
<accession>C6HWQ0</accession>
<dbReference type="PROSITE" id="PS00189">
    <property type="entry name" value="LIPOYL"/>
    <property type="match status" value="1"/>
</dbReference>
<dbReference type="PANTHER" id="PTHR11715">
    <property type="entry name" value="GLYCINE CLEAVAGE SYSTEM H PROTEIN"/>
    <property type="match status" value="1"/>
</dbReference>
<reference evidence="6 7" key="1">
    <citation type="journal article" date="2009" name="Appl. Environ. Microbiol.">
        <title>Community genomic and proteomic analyses of chemoautotrophic iron-oxidizing "Leptospirillum rubarum" (Group II) and "Leptospirillum ferrodiazotrophum" (Group III) bacteria in acid mine drainage biofilms.</title>
        <authorList>
            <person name="Goltsman D.S."/>
            <person name="Denef V.J."/>
            <person name="Singer S.W."/>
            <person name="VerBerkmoes N.C."/>
            <person name="Lefsrud M."/>
            <person name="Mueller R.S."/>
            <person name="Dick G.J."/>
            <person name="Sun C.L."/>
            <person name="Wheeler K.E."/>
            <person name="Zemla A."/>
            <person name="Baker B.J."/>
            <person name="Hauser L."/>
            <person name="Land M."/>
            <person name="Shah M.B."/>
            <person name="Thelen M.P."/>
            <person name="Hettich R.L."/>
            <person name="Banfield J.F."/>
        </authorList>
    </citation>
    <scope>NUCLEOTIDE SEQUENCE [LARGE SCALE GENOMIC DNA]</scope>
</reference>
<dbReference type="InterPro" id="IPR003016">
    <property type="entry name" value="2-oxoA_DH_lipoyl-BS"/>
</dbReference>
<sequence length="108" mass="11546">MRVGITDFAQKEITDVVFVELPKIGKKVETGGEVAIIESVKAAFSIYAPLGGEVVSVNEKIENNPGLVNDDPYGEGWLFELKVSDPAQLSTLPDEAAYQKLIVSGGGH</sequence>
<dbReference type="GO" id="GO:0009249">
    <property type="term" value="P:protein lipoylation"/>
    <property type="evidence" value="ECO:0007669"/>
    <property type="project" value="TreeGrafter"/>
</dbReference>
<evidence type="ECO:0000256" key="1">
    <source>
        <dbReference type="ARBA" id="ARBA00009249"/>
    </source>
</evidence>
<organism evidence="6 7">
    <name type="scientific">Leptospirillum ferrodiazotrophum</name>
    <dbReference type="NCBI Taxonomy" id="412449"/>
    <lineage>
        <taxon>Bacteria</taxon>
        <taxon>Pseudomonadati</taxon>
        <taxon>Nitrospirota</taxon>
        <taxon>Nitrospiria</taxon>
        <taxon>Nitrospirales</taxon>
        <taxon>Nitrospiraceae</taxon>
        <taxon>Leptospirillum</taxon>
    </lineage>
</organism>
<keyword evidence="2 3" id="KW-0450">Lipoyl</keyword>
<dbReference type="NCBIfam" id="NF002270">
    <property type="entry name" value="PRK01202.1"/>
    <property type="match status" value="1"/>
</dbReference>
<dbReference type="PANTHER" id="PTHR11715:SF3">
    <property type="entry name" value="GLYCINE CLEAVAGE SYSTEM H PROTEIN-RELATED"/>
    <property type="match status" value="1"/>
</dbReference>
<feature type="domain" description="Lipoyl-binding" evidence="5">
    <location>
        <begin position="1"/>
        <end position="82"/>
    </location>
</feature>
<dbReference type="Proteomes" id="UP000009374">
    <property type="component" value="Unassembled WGS sequence"/>
</dbReference>
<dbReference type="CDD" id="cd06848">
    <property type="entry name" value="GCS_H"/>
    <property type="match status" value="1"/>
</dbReference>
<dbReference type="AlphaFoldDB" id="C6HWQ0"/>
<dbReference type="Pfam" id="PF01597">
    <property type="entry name" value="GCV_H"/>
    <property type="match status" value="1"/>
</dbReference>
<gene>
    <name evidence="3" type="primary">gcvH</name>
    <name evidence="6" type="ORF">UBAL3_80630083</name>
</gene>
<feature type="modified residue" description="N6-lipoyllysine" evidence="3 4">
    <location>
        <position position="41"/>
    </location>
</feature>
<dbReference type="EMBL" id="GG693870">
    <property type="protein sequence ID" value="EES53026.1"/>
    <property type="molecule type" value="Genomic_DNA"/>
</dbReference>
<evidence type="ECO:0000313" key="7">
    <source>
        <dbReference type="Proteomes" id="UP000009374"/>
    </source>
</evidence>
<dbReference type="InterPro" id="IPR011053">
    <property type="entry name" value="Single_hybrid_motif"/>
</dbReference>
<dbReference type="InterPro" id="IPR033753">
    <property type="entry name" value="GCV_H/Fam206"/>
</dbReference>
<dbReference type="GO" id="GO:0019464">
    <property type="term" value="P:glycine decarboxylation via glycine cleavage system"/>
    <property type="evidence" value="ECO:0007669"/>
    <property type="project" value="UniProtKB-UniRule"/>
</dbReference>
<dbReference type="GO" id="GO:0005829">
    <property type="term" value="C:cytosol"/>
    <property type="evidence" value="ECO:0007669"/>
    <property type="project" value="TreeGrafter"/>
</dbReference>
<dbReference type="PROSITE" id="PS50968">
    <property type="entry name" value="BIOTINYL_LIPOYL"/>
    <property type="match status" value="1"/>
</dbReference>
<keyword evidence="7" id="KW-1185">Reference proteome</keyword>
<comment type="subunit">
    <text evidence="3">The glycine cleavage system is composed of four proteins: P, T, L and H.</text>
</comment>
<dbReference type="InterPro" id="IPR002930">
    <property type="entry name" value="GCV_H"/>
</dbReference>
<protein>
    <recommendedName>
        <fullName evidence="3">Glycine cleavage system H protein</fullName>
    </recommendedName>
</protein>
<dbReference type="SUPFAM" id="SSF51230">
    <property type="entry name" value="Single hybrid motif"/>
    <property type="match status" value="1"/>
</dbReference>
<evidence type="ECO:0000256" key="4">
    <source>
        <dbReference type="PIRSR" id="PIRSR617453-50"/>
    </source>
</evidence>
<evidence type="ECO:0000256" key="2">
    <source>
        <dbReference type="ARBA" id="ARBA00022823"/>
    </source>
</evidence>